<reference evidence="2" key="1">
    <citation type="journal article" date="2019" name="Int. J. Syst. Evol. Microbiol.">
        <title>The Global Catalogue of Microorganisms (GCM) 10K type strain sequencing project: providing services to taxonomists for standard genome sequencing and annotation.</title>
        <authorList>
            <consortium name="The Broad Institute Genomics Platform"/>
            <consortium name="The Broad Institute Genome Sequencing Center for Infectious Disease"/>
            <person name="Wu L."/>
            <person name="Ma J."/>
        </authorList>
    </citation>
    <scope>NUCLEOTIDE SEQUENCE [LARGE SCALE GENOMIC DNA]</scope>
    <source>
        <strain evidence="2">KCTC 42182</strain>
    </source>
</reference>
<protein>
    <recommendedName>
        <fullName evidence="3">Metal-dependent enzyme (Double-stranded beta helix superfamily)</fullName>
    </recommendedName>
</protein>
<name>A0ABV7VH87_9PROT</name>
<keyword evidence="2" id="KW-1185">Reference proteome</keyword>
<dbReference type="InterPro" id="IPR014710">
    <property type="entry name" value="RmlC-like_jellyroll"/>
</dbReference>
<accession>A0ABV7VH87</accession>
<gene>
    <name evidence="1" type="ORF">ACFOOQ_14425</name>
</gene>
<dbReference type="EMBL" id="JBHRYJ010000003">
    <property type="protein sequence ID" value="MFC3676749.1"/>
    <property type="molecule type" value="Genomic_DNA"/>
</dbReference>
<evidence type="ECO:0000313" key="2">
    <source>
        <dbReference type="Proteomes" id="UP001595711"/>
    </source>
</evidence>
<proteinExistence type="predicted"/>
<comment type="caution">
    <text evidence="1">The sequence shown here is derived from an EMBL/GenBank/DDBJ whole genome shotgun (WGS) entry which is preliminary data.</text>
</comment>
<dbReference type="Gene3D" id="2.60.120.10">
    <property type="entry name" value="Jelly Rolls"/>
    <property type="match status" value="1"/>
</dbReference>
<dbReference type="RefSeq" id="WP_379727877.1">
    <property type="nucleotide sequence ID" value="NZ_JBHRYJ010000003.1"/>
</dbReference>
<dbReference type="InterPro" id="IPR011051">
    <property type="entry name" value="RmlC_Cupin_sf"/>
</dbReference>
<evidence type="ECO:0008006" key="3">
    <source>
        <dbReference type="Google" id="ProtNLM"/>
    </source>
</evidence>
<organism evidence="1 2">
    <name type="scientific">Ferrovibrio xuzhouensis</name>
    <dbReference type="NCBI Taxonomy" id="1576914"/>
    <lineage>
        <taxon>Bacteria</taxon>
        <taxon>Pseudomonadati</taxon>
        <taxon>Pseudomonadota</taxon>
        <taxon>Alphaproteobacteria</taxon>
        <taxon>Rhodospirillales</taxon>
        <taxon>Rhodospirillaceae</taxon>
        <taxon>Ferrovibrio</taxon>
    </lineage>
</organism>
<dbReference type="SUPFAM" id="SSF51182">
    <property type="entry name" value="RmlC-like cupins"/>
    <property type="match status" value="1"/>
</dbReference>
<dbReference type="Proteomes" id="UP001595711">
    <property type="component" value="Unassembled WGS sequence"/>
</dbReference>
<sequence>MTGTSLQHFIDRIRAVWGPLSSALVAECRRHLETLAQAPETEPWLAALHETQPASQTLYRDPVHGFLLLAHSEPAGLYRPPHDHGRGWVIYAVQRGAVEMGTYARHEDGDGRVTLVKRDTTLVRAGQAKLFLPGDIHDTQCVSGSGLSGPGQSGPALLFRFTERDLQQEARHITRYVDRDGIWTTGPA</sequence>
<evidence type="ECO:0000313" key="1">
    <source>
        <dbReference type="EMBL" id="MFC3676749.1"/>
    </source>
</evidence>